<organism evidence="3 4">
    <name type="scientific">Apatococcus fuscideae</name>
    <dbReference type="NCBI Taxonomy" id="2026836"/>
    <lineage>
        <taxon>Eukaryota</taxon>
        <taxon>Viridiplantae</taxon>
        <taxon>Chlorophyta</taxon>
        <taxon>core chlorophytes</taxon>
        <taxon>Trebouxiophyceae</taxon>
        <taxon>Chlorellales</taxon>
        <taxon>Chlorellaceae</taxon>
        <taxon>Apatococcus</taxon>
    </lineage>
</organism>
<dbReference type="PANTHER" id="PTHR18871">
    <property type="entry name" value="CENTROSOMAL PROTEIN OF 112 KDA"/>
    <property type="match status" value="1"/>
</dbReference>
<reference evidence="3 4" key="1">
    <citation type="journal article" date="2024" name="Nat. Commun.">
        <title>Phylogenomics reveals the evolutionary origins of lichenization in chlorophyte algae.</title>
        <authorList>
            <person name="Puginier C."/>
            <person name="Libourel C."/>
            <person name="Otte J."/>
            <person name="Skaloud P."/>
            <person name="Haon M."/>
            <person name="Grisel S."/>
            <person name="Petersen M."/>
            <person name="Berrin J.G."/>
            <person name="Delaux P.M."/>
            <person name="Dal Grande F."/>
            <person name="Keller J."/>
        </authorList>
    </citation>
    <scope>NUCLEOTIDE SEQUENCE [LARGE SCALE GENOMIC DNA]</scope>
    <source>
        <strain evidence="3 4">SAG 2523</strain>
    </source>
</reference>
<evidence type="ECO:0000313" key="3">
    <source>
        <dbReference type="EMBL" id="KAK9855150.1"/>
    </source>
</evidence>
<feature type="region of interest" description="Disordered" evidence="1">
    <location>
        <begin position="159"/>
        <end position="195"/>
    </location>
</feature>
<evidence type="ECO:0000259" key="2">
    <source>
        <dbReference type="Pfam" id="PF14846"/>
    </source>
</evidence>
<feature type="compositionally biased region" description="Basic and acidic residues" evidence="1">
    <location>
        <begin position="433"/>
        <end position="448"/>
    </location>
</feature>
<feature type="region of interest" description="Disordered" evidence="1">
    <location>
        <begin position="432"/>
        <end position="451"/>
    </location>
</feature>
<comment type="caution">
    <text evidence="3">The sequence shown here is derived from an EMBL/GenBank/DDBJ whole genome shotgun (WGS) entry which is preliminary data.</text>
</comment>
<dbReference type="InterPro" id="IPR027831">
    <property type="entry name" value="DUF4485"/>
</dbReference>
<feature type="domain" description="DUF4485" evidence="2">
    <location>
        <begin position="47"/>
        <end position="127"/>
    </location>
</feature>
<dbReference type="PANTHER" id="PTHR18871:SF2">
    <property type="entry name" value="CENTROSOMAL PROTEIN OF 112 KDA"/>
    <property type="match status" value="1"/>
</dbReference>
<evidence type="ECO:0000313" key="4">
    <source>
        <dbReference type="Proteomes" id="UP001485043"/>
    </source>
</evidence>
<sequence length="573" mass="62142">MKAFDDQAGLNSKVQQRMGDSGVVGSLCTSASAWRDAFEEIRSSHSLDSSFTKITLEASQHQNLLKRQAAARIKQWLDKLSEPVGNLVWKRNRNMYGLLMVLQLRAGRLEAPFDRSPMPGPLPALPRWQLKAYASARSTPRSAPVHAFRMAEPGSLQAYAGRSSSEEWPPSRATRPQLGHRRGSEGESPRLLPGTDMQLMGTAAQRAESGSPTRRAALQEAGYWQPSLLQVEAQLGASRERVSELTWQLAESQERERAQADKNLAAALKQGRRQSPSSLRSTAPHSKHRESVEGQLSSLQAKTAALRLHIEREDAEGDSPGSLIPAFMPEQLACGQALQGSRQLPSGPPAAPSYPHHLPFAPGFDLPKEPLPVCDAAFSCLDPPYPSDYHAATSLTDTMSLRGPPASAQHNIESAFLDRMPDLPPLRLNPVSGHRDDQAYPESAREATSDGGLLQTSMSRAGIAAQGASSGVTWRTHSGQAVVITPVKSRRFPEAEENPLQVAIADGHQDFAKLTSGPGNVSKGMSAMTTPVDNRPEPRPSPKRAGFAGKLRMFDQQTSRLKRAIEAVGRSAT</sequence>
<feature type="region of interest" description="Disordered" evidence="1">
    <location>
        <begin position="517"/>
        <end position="547"/>
    </location>
</feature>
<dbReference type="Pfam" id="PF14846">
    <property type="entry name" value="DUF4485"/>
    <property type="match status" value="1"/>
</dbReference>
<feature type="region of interest" description="Disordered" evidence="1">
    <location>
        <begin position="268"/>
        <end position="297"/>
    </location>
</feature>
<name>A0AAW1ST43_9CHLO</name>
<accession>A0AAW1ST43</accession>
<proteinExistence type="predicted"/>
<protein>
    <recommendedName>
        <fullName evidence="2">DUF4485 domain-containing protein</fullName>
    </recommendedName>
</protein>
<gene>
    <name evidence="3" type="ORF">WJX84_000759</name>
</gene>
<dbReference type="Proteomes" id="UP001485043">
    <property type="component" value="Unassembled WGS sequence"/>
</dbReference>
<evidence type="ECO:0000256" key="1">
    <source>
        <dbReference type="SAM" id="MobiDB-lite"/>
    </source>
</evidence>
<keyword evidence="4" id="KW-1185">Reference proteome</keyword>
<dbReference type="InterPro" id="IPR055310">
    <property type="entry name" value="CEP112"/>
</dbReference>
<dbReference type="AlphaFoldDB" id="A0AAW1ST43"/>
<feature type="compositionally biased region" description="Polar residues" evidence="1">
    <location>
        <begin position="273"/>
        <end position="284"/>
    </location>
</feature>
<dbReference type="EMBL" id="JALJOV010001071">
    <property type="protein sequence ID" value="KAK9855150.1"/>
    <property type="molecule type" value="Genomic_DNA"/>
</dbReference>